<keyword evidence="3" id="KW-1185">Reference proteome</keyword>
<dbReference type="EMBL" id="JPOS01000039">
    <property type="protein sequence ID" value="KGE86828.1"/>
    <property type="molecule type" value="Genomic_DNA"/>
</dbReference>
<reference evidence="2 3" key="1">
    <citation type="journal article" date="2014" name="Int. J. Syst. Evol. Microbiol.">
        <title>Phaeodactylibacter xiamenensis gen. nov., sp. nov., a member of the family Saprospiraceae isolated from the marine alga Phaeodactylum tricornutum.</title>
        <authorList>
            <person name="Chen Z.Jr."/>
            <person name="Lei X."/>
            <person name="Lai Q."/>
            <person name="Li Y."/>
            <person name="Zhang B."/>
            <person name="Zhang J."/>
            <person name="Zhang H."/>
            <person name="Yang L."/>
            <person name="Zheng W."/>
            <person name="Tian Y."/>
            <person name="Yu Z."/>
            <person name="Xu H.Jr."/>
            <person name="Zheng T."/>
        </authorList>
    </citation>
    <scope>NUCLEOTIDE SEQUENCE [LARGE SCALE GENOMIC DNA]</scope>
    <source>
        <strain evidence="2 3">KD52</strain>
    </source>
</reference>
<comment type="caution">
    <text evidence="2">The sequence shown here is derived from an EMBL/GenBank/DDBJ whole genome shotgun (WGS) entry which is preliminary data.</text>
</comment>
<dbReference type="Pfam" id="PF19995">
    <property type="entry name" value="iSTAND"/>
    <property type="match status" value="1"/>
</dbReference>
<organism evidence="2 3">
    <name type="scientific">Phaeodactylibacter xiamenensis</name>
    <dbReference type="NCBI Taxonomy" id="1524460"/>
    <lineage>
        <taxon>Bacteria</taxon>
        <taxon>Pseudomonadati</taxon>
        <taxon>Bacteroidota</taxon>
        <taxon>Saprospiria</taxon>
        <taxon>Saprospirales</taxon>
        <taxon>Haliscomenobacteraceae</taxon>
        <taxon>Phaeodactylibacter</taxon>
    </lineage>
</organism>
<feature type="domain" description="Inactive STAND" evidence="1">
    <location>
        <begin position="87"/>
        <end position="258"/>
    </location>
</feature>
<dbReference type="OrthoDB" id="1494086at2"/>
<protein>
    <recommendedName>
        <fullName evidence="1">Inactive STAND domain-containing protein</fullName>
    </recommendedName>
</protein>
<evidence type="ECO:0000313" key="2">
    <source>
        <dbReference type="EMBL" id="KGE86828.1"/>
    </source>
</evidence>
<sequence>MSYKQEEIDGLERRCKMMQLKISKLEEALILAIDASAKFKIEHELNELKPKLAAAKRELEDLLTTKSSVEKSSSKKPPAKLHDHHRLTCDRKEQDTQFKGIRLTQEHQVNFLYIYGFDRHEHEALVERFAYELRGVMKDYLNPNLRARCKVEQAETIYLELNDNIEAYKIEVLSQLFAVFGVDTHTCGPMLQRDLKYLWQHSARLQSLQAQDYVCCYLMIPEMDWNKEITPQVVTWFIDEFCGSTLPPEAPGFFFFLGIEFEEEDSEVKGEVKTAIRAGGSRVQILPELNSLGEKDLKQWFNRYKNQLPRRTKYTDYFKTEDSYYMDDVVVELQRLIDTINHTTS</sequence>
<proteinExistence type="predicted"/>
<dbReference type="RefSeq" id="WP_044223295.1">
    <property type="nucleotide sequence ID" value="NZ_JBKAGJ010000009.1"/>
</dbReference>
<dbReference type="InterPro" id="IPR045475">
    <property type="entry name" value="iSTAND"/>
</dbReference>
<evidence type="ECO:0000313" key="3">
    <source>
        <dbReference type="Proteomes" id="UP000029736"/>
    </source>
</evidence>
<gene>
    <name evidence="2" type="ORF">IX84_17265</name>
</gene>
<dbReference type="Proteomes" id="UP000029736">
    <property type="component" value="Unassembled WGS sequence"/>
</dbReference>
<accession>A0A098S4Y7</accession>
<name>A0A098S4Y7_9BACT</name>
<evidence type="ECO:0000259" key="1">
    <source>
        <dbReference type="Pfam" id="PF19995"/>
    </source>
</evidence>
<dbReference type="AlphaFoldDB" id="A0A098S4Y7"/>